<evidence type="ECO:0000313" key="2">
    <source>
        <dbReference type="EMBL" id="KAK2104480.1"/>
    </source>
</evidence>
<reference evidence="2 3" key="1">
    <citation type="submission" date="2023-05" db="EMBL/GenBank/DDBJ databases">
        <title>B98-5 Cell Line De Novo Hybrid Assembly: An Optical Mapping Approach.</title>
        <authorList>
            <person name="Kananen K."/>
            <person name="Auerbach J.A."/>
            <person name="Kautto E."/>
            <person name="Blachly J.S."/>
        </authorList>
    </citation>
    <scope>NUCLEOTIDE SEQUENCE [LARGE SCALE GENOMIC DNA]</scope>
    <source>
        <strain evidence="2">B95-8</strain>
        <tissue evidence="2">Cell line</tissue>
    </source>
</reference>
<gene>
    <name evidence="2" type="ORF">P7K49_018336</name>
</gene>
<accession>A0ABQ9V593</accession>
<evidence type="ECO:0000256" key="1">
    <source>
        <dbReference type="SAM" id="MobiDB-lite"/>
    </source>
</evidence>
<name>A0ABQ9V593_SAGOE</name>
<organism evidence="2 3">
    <name type="scientific">Saguinus oedipus</name>
    <name type="common">Cotton-top tamarin</name>
    <name type="synonym">Oedipomidas oedipus</name>
    <dbReference type="NCBI Taxonomy" id="9490"/>
    <lineage>
        <taxon>Eukaryota</taxon>
        <taxon>Metazoa</taxon>
        <taxon>Chordata</taxon>
        <taxon>Craniata</taxon>
        <taxon>Vertebrata</taxon>
        <taxon>Euteleostomi</taxon>
        <taxon>Mammalia</taxon>
        <taxon>Eutheria</taxon>
        <taxon>Euarchontoglires</taxon>
        <taxon>Primates</taxon>
        <taxon>Haplorrhini</taxon>
        <taxon>Platyrrhini</taxon>
        <taxon>Cebidae</taxon>
        <taxon>Callitrichinae</taxon>
        <taxon>Saguinus</taxon>
    </lineage>
</organism>
<comment type="caution">
    <text evidence="2">The sequence shown here is derived from an EMBL/GenBank/DDBJ whole genome shotgun (WGS) entry which is preliminary data.</text>
</comment>
<sequence>METEERYTLNTGDVDVYALYPWRRQSKRHRPPRTSPPPLAPGAEGATQASPSRAGCRERSRVGGACCYDCSCGCLELQLESAEVAVEPEPILEQLLPPPGQKGFPSPWKARTPPRLSQHASASGP</sequence>
<feature type="region of interest" description="Disordered" evidence="1">
    <location>
        <begin position="23"/>
        <end position="55"/>
    </location>
</feature>
<feature type="region of interest" description="Disordered" evidence="1">
    <location>
        <begin position="92"/>
        <end position="125"/>
    </location>
</feature>
<proteinExistence type="predicted"/>
<dbReference type="Proteomes" id="UP001266305">
    <property type="component" value="Unassembled WGS sequence"/>
</dbReference>
<protein>
    <submittedName>
        <fullName evidence="2">Uncharacterized protein</fullName>
    </submittedName>
</protein>
<dbReference type="EMBL" id="JASSZA010000008">
    <property type="protein sequence ID" value="KAK2104480.1"/>
    <property type="molecule type" value="Genomic_DNA"/>
</dbReference>
<keyword evidence="3" id="KW-1185">Reference proteome</keyword>
<evidence type="ECO:0000313" key="3">
    <source>
        <dbReference type="Proteomes" id="UP001266305"/>
    </source>
</evidence>